<protein>
    <submittedName>
        <fullName evidence="3">Uncharacterized protein</fullName>
    </submittedName>
</protein>
<dbReference type="Proteomes" id="UP000320648">
    <property type="component" value="Unassembled WGS sequence"/>
</dbReference>
<feature type="transmembrane region" description="Helical" evidence="1">
    <location>
        <begin position="43"/>
        <end position="65"/>
    </location>
</feature>
<evidence type="ECO:0000313" key="4">
    <source>
        <dbReference type="Proteomes" id="UP000320648"/>
    </source>
</evidence>
<proteinExistence type="predicted"/>
<evidence type="ECO:0000256" key="1">
    <source>
        <dbReference type="SAM" id="Phobius"/>
    </source>
</evidence>
<accession>A0A2N6TR11</accession>
<comment type="caution">
    <text evidence="3">The sequence shown here is derived from an EMBL/GenBank/DDBJ whole genome shotgun (WGS) entry which is preliminary data.</text>
</comment>
<evidence type="ECO:0000313" key="3">
    <source>
        <dbReference type="EMBL" id="TVU81178.1"/>
    </source>
</evidence>
<dbReference type="AlphaFoldDB" id="A0A2N6TR11"/>
<feature type="transmembrane region" description="Helical" evidence="1">
    <location>
        <begin position="77"/>
        <end position="99"/>
    </location>
</feature>
<dbReference type="RefSeq" id="WP_049154368.1">
    <property type="nucleotide sequence ID" value="NZ_JUMN01000009.1"/>
</dbReference>
<keyword evidence="1" id="KW-0472">Membrane</keyword>
<reference evidence="2 5" key="2">
    <citation type="submission" date="2019-07" db="EMBL/GenBank/DDBJ databases">
        <title>Draft genome of C. aurimucosum strain 332.</title>
        <authorList>
            <person name="Pacheco L.G.C."/>
            <person name="Aguiar E.R.G.R."/>
            <person name="Barberis C.M."/>
            <person name="Almuzara M.N."/>
            <person name="Traglia G.M."/>
            <person name="Santos C.S."/>
            <person name="Vay C.A."/>
            <person name="Rocha D.J.P.G."/>
        </authorList>
    </citation>
    <scope>NUCLEOTIDE SEQUENCE [LARGE SCALE GENOMIC DNA]</scope>
    <source>
        <strain evidence="2 5">332</strain>
    </source>
</reference>
<sequence length="130" mass="13925">MSERAIRTDFSRGEQVGGLVWLVLGALCSLTLEVVYLTARVPWFDGASVAFPITILIAFWFNGVLTRTARLWSENPYIAGLPGLAWVAGFLAFMLGAAIGDGSLLANNILSLLLFAAGIAGSVWPFFASE</sequence>
<dbReference type="Proteomes" id="UP000432568">
    <property type="component" value="Unassembled WGS sequence"/>
</dbReference>
<feature type="transmembrane region" description="Helical" evidence="1">
    <location>
        <begin position="16"/>
        <end position="37"/>
    </location>
</feature>
<evidence type="ECO:0000313" key="2">
    <source>
        <dbReference type="EMBL" id="MTD92414.1"/>
    </source>
</evidence>
<organism evidence="3 4">
    <name type="scientific">Corynebacterium aurimucosum</name>
    <dbReference type="NCBI Taxonomy" id="169292"/>
    <lineage>
        <taxon>Bacteria</taxon>
        <taxon>Bacillati</taxon>
        <taxon>Actinomycetota</taxon>
        <taxon>Actinomycetes</taxon>
        <taxon>Mycobacteriales</taxon>
        <taxon>Corynebacteriaceae</taxon>
        <taxon>Corynebacterium</taxon>
    </lineage>
</organism>
<gene>
    <name evidence="2" type="ORF">FME68_11305</name>
    <name evidence="3" type="ORF">FQN05_11905</name>
</gene>
<dbReference type="EMBL" id="VMTX01000020">
    <property type="protein sequence ID" value="TVU81178.1"/>
    <property type="molecule type" value="Genomic_DNA"/>
</dbReference>
<dbReference type="EMBL" id="VIOG01000014">
    <property type="protein sequence ID" value="MTD92414.1"/>
    <property type="molecule type" value="Genomic_DNA"/>
</dbReference>
<keyword evidence="1" id="KW-1133">Transmembrane helix</keyword>
<reference evidence="3 4" key="1">
    <citation type="submission" date="2019-07" db="EMBL/GenBank/DDBJ databases">
        <title>Draft genome of C. aurimucosum strain 15-4290.</title>
        <authorList>
            <person name="Pacheco L.G.C."/>
            <person name="Aguiar E.R.G.R."/>
            <person name="Navas J."/>
            <person name="Santos C.S."/>
            <person name="Rocha D.J.P.G."/>
        </authorList>
    </citation>
    <scope>NUCLEOTIDE SEQUENCE [LARGE SCALE GENOMIC DNA]</scope>
    <source>
        <strain evidence="3 4">15-4290</strain>
    </source>
</reference>
<name>A0A2N6TR11_9CORY</name>
<evidence type="ECO:0000313" key="5">
    <source>
        <dbReference type="Proteomes" id="UP000432568"/>
    </source>
</evidence>
<feature type="transmembrane region" description="Helical" evidence="1">
    <location>
        <begin position="105"/>
        <end position="127"/>
    </location>
</feature>
<keyword evidence="1" id="KW-0812">Transmembrane</keyword>